<dbReference type="EMBL" id="JBIXLL010000005">
    <property type="protein sequence ID" value="MFJ5429719.1"/>
    <property type="molecule type" value="Genomic_DNA"/>
</dbReference>
<name>A0ABW8GAJ9_9GAMM</name>
<gene>
    <name evidence="1" type="ORF">ACIPUP_11195</name>
</gene>
<organism evidence="1 2">
    <name type="scientific">Pectobacterium actinidiae</name>
    <dbReference type="NCBI Taxonomy" id="1507808"/>
    <lineage>
        <taxon>Bacteria</taxon>
        <taxon>Pseudomonadati</taxon>
        <taxon>Pseudomonadota</taxon>
        <taxon>Gammaproteobacteria</taxon>
        <taxon>Enterobacterales</taxon>
        <taxon>Pectobacteriaceae</taxon>
        <taxon>Pectobacterium</taxon>
    </lineage>
</organism>
<sequence length="45" mass="5025">MYSPKKESDNGTLENYTGVGFFEEGLLERAKANNGVAQKVKALRY</sequence>
<evidence type="ECO:0000313" key="2">
    <source>
        <dbReference type="Proteomes" id="UP001617689"/>
    </source>
</evidence>
<protein>
    <recommendedName>
        <fullName evidence="3">Transposase</fullName>
    </recommendedName>
</protein>
<comment type="caution">
    <text evidence="1">The sequence shown here is derived from an EMBL/GenBank/DDBJ whole genome shotgun (WGS) entry which is preliminary data.</text>
</comment>
<accession>A0ABW8GAJ9</accession>
<proteinExistence type="predicted"/>
<reference evidence="1 2" key="1">
    <citation type="submission" date="2024-10" db="EMBL/GenBank/DDBJ databases">
        <authorList>
            <person name="Lu C.-H."/>
        </authorList>
    </citation>
    <scope>NUCLEOTIDE SEQUENCE [LARGE SCALE GENOMIC DNA]</scope>
    <source>
        <strain evidence="1 2">22ZTDG03-2</strain>
    </source>
</reference>
<evidence type="ECO:0000313" key="1">
    <source>
        <dbReference type="EMBL" id="MFJ5429719.1"/>
    </source>
</evidence>
<dbReference type="Proteomes" id="UP001617689">
    <property type="component" value="Unassembled WGS sequence"/>
</dbReference>
<evidence type="ECO:0008006" key="3">
    <source>
        <dbReference type="Google" id="ProtNLM"/>
    </source>
</evidence>
<keyword evidence="2" id="KW-1185">Reference proteome</keyword>
<dbReference type="RefSeq" id="WP_159440265.1">
    <property type="nucleotide sequence ID" value="NZ_JBEHFJ010000001.1"/>
</dbReference>